<reference evidence="10" key="2">
    <citation type="submission" date="2020-05" db="UniProtKB">
        <authorList>
            <consortium name="EnsemblMetazoa"/>
        </authorList>
    </citation>
    <scope>IDENTIFICATION</scope>
    <source>
        <strain evidence="10">A-37</strain>
    </source>
</reference>
<dbReference type="InterPro" id="IPR043504">
    <property type="entry name" value="Peptidase_S1_PA_chymotrypsin"/>
</dbReference>
<reference evidence="11" key="1">
    <citation type="submission" date="2013-09" db="EMBL/GenBank/DDBJ databases">
        <title>The Genome Sequence of Anopheles culicifacies species A.</title>
        <authorList>
            <consortium name="The Broad Institute Genomics Platform"/>
            <person name="Neafsey D.E."/>
            <person name="Besansky N."/>
            <person name="Howell P."/>
            <person name="Walton C."/>
            <person name="Young S.K."/>
            <person name="Zeng Q."/>
            <person name="Gargeya S."/>
            <person name="Fitzgerald M."/>
            <person name="Haas B."/>
            <person name="Abouelleil A."/>
            <person name="Allen A.W."/>
            <person name="Alvarado L."/>
            <person name="Arachchi H.M."/>
            <person name="Berlin A.M."/>
            <person name="Chapman S.B."/>
            <person name="Gainer-Dewar J."/>
            <person name="Goldberg J."/>
            <person name="Griggs A."/>
            <person name="Gujja S."/>
            <person name="Hansen M."/>
            <person name="Howarth C."/>
            <person name="Imamovic A."/>
            <person name="Ireland A."/>
            <person name="Larimer J."/>
            <person name="McCowan C."/>
            <person name="Murphy C."/>
            <person name="Pearson M."/>
            <person name="Poon T.W."/>
            <person name="Priest M."/>
            <person name="Roberts A."/>
            <person name="Saif S."/>
            <person name="Shea T."/>
            <person name="Sisk P."/>
            <person name="Sykes S."/>
            <person name="Wortman J."/>
            <person name="Nusbaum C."/>
            <person name="Birren B."/>
        </authorList>
    </citation>
    <scope>NUCLEOTIDE SEQUENCE [LARGE SCALE GENOMIC DNA]</scope>
    <source>
        <strain evidence="11">A-37</strain>
    </source>
</reference>
<dbReference type="PROSITE" id="PS50240">
    <property type="entry name" value="TRYPSIN_DOM"/>
    <property type="match status" value="1"/>
</dbReference>
<keyword evidence="4" id="KW-0732">Signal</keyword>
<evidence type="ECO:0000313" key="10">
    <source>
        <dbReference type="EnsemblMetazoa" id="ACUA020840-PA"/>
    </source>
</evidence>
<dbReference type="EMBL" id="AXCM01022022">
    <property type="status" value="NOT_ANNOTATED_CDS"/>
    <property type="molecule type" value="Genomic_DNA"/>
</dbReference>
<comment type="similarity">
    <text evidence="8">Belongs to the peptidase S1 family. CLIP subfamily.</text>
</comment>
<feature type="domain" description="Peptidase S1" evidence="9">
    <location>
        <begin position="1"/>
        <end position="217"/>
    </location>
</feature>
<dbReference type="AlphaFoldDB" id="A0A182ML04"/>
<evidence type="ECO:0000256" key="7">
    <source>
        <dbReference type="ARBA" id="ARBA00023180"/>
    </source>
</evidence>
<dbReference type="PANTHER" id="PTHR24256">
    <property type="entry name" value="TRYPTASE-RELATED"/>
    <property type="match status" value="1"/>
</dbReference>
<evidence type="ECO:0000256" key="1">
    <source>
        <dbReference type="ARBA" id="ARBA00004613"/>
    </source>
</evidence>
<dbReference type="SMART" id="SM00020">
    <property type="entry name" value="Tryp_SPc"/>
    <property type="match status" value="1"/>
</dbReference>
<dbReference type="GO" id="GO:0005576">
    <property type="term" value="C:extracellular region"/>
    <property type="evidence" value="ECO:0007669"/>
    <property type="project" value="UniProtKB-SubCell"/>
</dbReference>
<dbReference type="Gene3D" id="2.40.10.10">
    <property type="entry name" value="Trypsin-like serine proteases"/>
    <property type="match status" value="2"/>
</dbReference>
<proteinExistence type="inferred from homology"/>
<keyword evidence="6" id="KW-1015">Disulfide bond</keyword>
<dbReference type="Proteomes" id="UP000075883">
    <property type="component" value="Unassembled WGS sequence"/>
</dbReference>
<dbReference type="Pfam" id="PF00089">
    <property type="entry name" value="Trypsin"/>
    <property type="match status" value="1"/>
</dbReference>
<keyword evidence="3" id="KW-0399">Innate immunity</keyword>
<keyword evidence="2" id="KW-0964">Secreted</keyword>
<dbReference type="InterPro" id="IPR001254">
    <property type="entry name" value="Trypsin_dom"/>
</dbReference>
<dbReference type="GO" id="GO:0045087">
    <property type="term" value="P:innate immune response"/>
    <property type="evidence" value="ECO:0007669"/>
    <property type="project" value="UniProtKB-KW"/>
</dbReference>
<accession>A0A182ML04</accession>
<keyword evidence="7" id="KW-0325">Glycoprotein</keyword>
<evidence type="ECO:0000256" key="5">
    <source>
        <dbReference type="ARBA" id="ARBA00022859"/>
    </source>
</evidence>
<dbReference type="GO" id="GO:0006508">
    <property type="term" value="P:proteolysis"/>
    <property type="evidence" value="ECO:0007669"/>
    <property type="project" value="InterPro"/>
</dbReference>
<evidence type="ECO:0000259" key="9">
    <source>
        <dbReference type="PROSITE" id="PS50240"/>
    </source>
</evidence>
<evidence type="ECO:0000256" key="3">
    <source>
        <dbReference type="ARBA" id="ARBA00022588"/>
    </source>
</evidence>
<dbReference type="VEuPathDB" id="VectorBase:ACUA020840"/>
<dbReference type="InterPro" id="IPR051487">
    <property type="entry name" value="Ser/Thr_Proteases_Immune/Dev"/>
</dbReference>
<dbReference type="GO" id="GO:0004252">
    <property type="term" value="F:serine-type endopeptidase activity"/>
    <property type="evidence" value="ECO:0007669"/>
    <property type="project" value="InterPro"/>
</dbReference>
<name>A0A182ML04_9DIPT</name>
<evidence type="ECO:0000256" key="8">
    <source>
        <dbReference type="ARBA" id="ARBA00024195"/>
    </source>
</evidence>
<evidence type="ECO:0000256" key="4">
    <source>
        <dbReference type="ARBA" id="ARBA00022729"/>
    </source>
</evidence>
<keyword evidence="5" id="KW-0391">Immunity</keyword>
<keyword evidence="11" id="KW-1185">Reference proteome</keyword>
<evidence type="ECO:0000256" key="6">
    <source>
        <dbReference type="ARBA" id="ARBA00023157"/>
    </source>
</evidence>
<dbReference type="EnsemblMetazoa" id="ACUA020840-RA">
    <property type="protein sequence ID" value="ACUA020840-PA"/>
    <property type="gene ID" value="ACUA020840"/>
</dbReference>
<organism evidence="10 11">
    <name type="scientific">Anopheles culicifacies</name>
    <dbReference type="NCBI Taxonomy" id="139723"/>
    <lineage>
        <taxon>Eukaryota</taxon>
        <taxon>Metazoa</taxon>
        <taxon>Ecdysozoa</taxon>
        <taxon>Arthropoda</taxon>
        <taxon>Hexapoda</taxon>
        <taxon>Insecta</taxon>
        <taxon>Pterygota</taxon>
        <taxon>Neoptera</taxon>
        <taxon>Endopterygota</taxon>
        <taxon>Diptera</taxon>
        <taxon>Nematocera</taxon>
        <taxon>Culicoidea</taxon>
        <taxon>Culicidae</taxon>
        <taxon>Anophelinae</taxon>
        <taxon>Anopheles</taxon>
        <taxon>culicifacies species complex</taxon>
    </lineage>
</organism>
<comment type="subcellular location">
    <subcellularLocation>
        <location evidence="1">Secreted</location>
    </subcellularLocation>
</comment>
<dbReference type="SUPFAM" id="SSF50494">
    <property type="entry name" value="Trypsin-like serine proteases"/>
    <property type="match status" value="1"/>
</dbReference>
<dbReference type="InterPro" id="IPR009003">
    <property type="entry name" value="Peptidase_S1_PA"/>
</dbReference>
<dbReference type="STRING" id="139723.A0A182ML04"/>
<evidence type="ECO:0000313" key="11">
    <source>
        <dbReference type="Proteomes" id="UP000075883"/>
    </source>
</evidence>
<protein>
    <recommendedName>
        <fullName evidence="9">Peptidase S1 domain-containing protein</fullName>
    </recommendedName>
</protein>
<dbReference type="CDD" id="cd00190">
    <property type="entry name" value="Tryp_SPc"/>
    <property type="match status" value="1"/>
</dbReference>
<sequence>MTHVGAGTLIHPKFVLTTAHTCKDFNQYVARFGEWNMDSTAEIYPVQEIEIMETIKHPQYRPGNLPGNDIGLAVLRENVIYSEHIRPICLPNADDNFEDQKCISSGWGLDVRTGKPPALMKRMELEIISHARCQMLYWLVDSNIKLDFTTMCVKGTKGQYTAKKDGGSPLACERDDGSYVLAGIASWGVITYSQQSEFPTGQMDVTKFVGWINDTINSYDGLQAKTDNRIQFLGRIERMPVLYANPHQESKGR</sequence>
<evidence type="ECO:0000256" key="2">
    <source>
        <dbReference type="ARBA" id="ARBA00022525"/>
    </source>
</evidence>